<feature type="compositionally biased region" description="Basic and acidic residues" evidence="1">
    <location>
        <begin position="118"/>
        <end position="127"/>
    </location>
</feature>
<reference evidence="2" key="1">
    <citation type="submission" date="2022-10" db="EMBL/GenBank/DDBJ databases">
        <title>Fusarium specimens isolated from Avocado Roots.</title>
        <authorList>
            <person name="Stajich J."/>
            <person name="Roper C."/>
            <person name="Heimlech-Rivalta G."/>
        </authorList>
    </citation>
    <scope>NUCLEOTIDE SEQUENCE</scope>
    <source>
        <strain evidence="2">CF00143</strain>
    </source>
</reference>
<dbReference type="OrthoDB" id="3521506at2759"/>
<comment type="caution">
    <text evidence="2">The sequence shown here is derived from an EMBL/GenBank/DDBJ whole genome shotgun (WGS) entry which is preliminary data.</text>
</comment>
<dbReference type="EMBL" id="JAPDHF010000004">
    <property type="protein sequence ID" value="KAJ4019672.1"/>
    <property type="molecule type" value="Genomic_DNA"/>
</dbReference>
<dbReference type="AlphaFoldDB" id="A0A9W8PVW8"/>
<evidence type="ECO:0000256" key="1">
    <source>
        <dbReference type="SAM" id="MobiDB-lite"/>
    </source>
</evidence>
<proteinExistence type="predicted"/>
<accession>A0A9W8PVW8</accession>
<feature type="region of interest" description="Disordered" evidence="1">
    <location>
        <begin position="99"/>
        <end position="127"/>
    </location>
</feature>
<sequence>MSKKIFLSFLDEIPDDKLKGFPPRSGQVTLYTQKEKDGQNYRLDKQGLTSDKYHNLQIQANKQAKSTSVRKQAPRTVATVLVLEDSDAEVTPAQVRNAFKRSYNNDGSVEKLGTAPKSKKEDDTKNK</sequence>
<name>A0A9W8PVW8_9HYPO</name>
<protein>
    <submittedName>
        <fullName evidence="2">Uncharacterized protein</fullName>
    </submittedName>
</protein>
<gene>
    <name evidence="2" type="ORF">NW766_003430</name>
</gene>
<organism evidence="2 3">
    <name type="scientific">Fusarium irregulare</name>
    <dbReference type="NCBI Taxonomy" id="2494466"/>
    <lineage>
        <taxon>Eukaryota</taxon>
        <taxon>Fungi</taxon>
        <taxon>Dikarya</taxon>
        <taxon>Ascomycota</taxon>
        <taxon>Pezizomycotina</taxon>
        <taxon>Sordariomycetes</taxon>
        <taxon>Hypocreomycetidae</taxon>
        <taxon>Hypocreales</taxon>
        <taxon>Nectriaceae</taxon>
        <taxon>Fusarium</taxon>
        <taxon>Fusarium incarnatum-equiseti species complex</taxon>
    </lineage>
</organism>
<dbReference type="Proteomes" id="UP001152130">
    <property type="component" value="Unassembled WGS sequence"/>
</dbReference>
<evidence type="ECO:0000313" key="3">
    <source>
        <dbReference type="Proteomes" id="UP001152130"/>
    </source>
</evidence>
<evidence type="ECO:0000313" key="2">
    <source>
        <dbReference type="EMBL" id="KAJ4019672.1"/>
    </source>
</evidence>
<keyword evidence="3" id="KW-1185">Reference proteome</keyword>